<feature type="region of interest" description="Disordered" evidence="1">
    <location>
        <begin position="21"/>
        <end position="43"/>
    </location>
</feature>
<reference evidence="2 3" key="1">
    <citation type="submission" date="2015-10" db="EMBL/GenBank/DDBJ databases">
        <title>Genomic differences between typical nodule nitrogen-fixing rhizobial strains and those coming from bean seeds.</title>
        <authorList>
            <person name="Peralta H."/>
            <person name="Aguilar-Vera A."/>
            <person name="Diaz R."/>
            <person name="Mora Y."/>
            <person name="Martinez-Batallar G."/>
            <person name="Salazar E."/>
            <person name="Vargas-Lagunas C."/>
            <person name="Encarnacion S."/>
            <person name="Girard L."/>
            <person name="Mora J."/>
        </authorList>
    </citation>
    <scope>NUCLEOTIDE SEQUENCE [LARGE SCALE GENOMIC DNA]</scope>
    <source>
        <strain evidence="2 3">CFNEI 73</strain>
    </source>
</reference>
<dbReference type="AlphaFoldDB" id="A0A1L3LPL4"/>
<organism evidence="2 3">
    <name type="scientific">Sinorhizobium americanum</name>
    <dbReference type="NCBI Taxonomy" id="194963"/>
    <lineage>
        <taxon>Bacteria</taxon>
        <taxon>Pseudomonadati</taxon>
        <taxon>Pseudomonadota</taxon>
        <taxon>Alphaproteobacteria</taxon>
        <taxon>Hyphomicrobiales</taxon>
        <taxon>Rhizobiaceae</taxon>
        <taxon>Sinorhizobium/Ensifer group</taxon>
        <taxon>Sinorhizobium</taxon>
    </lineage>
</organism>
<keyword evidence="3" id="KW-1185">Reference proteome</keyword>
<name>A0A1L3LPL4_9HYPH</name>
<evidence type="ECO:0000313" key="2">
    <source>
        <dbReference type="EMBL" id="APG92031.1"/>
    </source>
</evidence>
<sequence length="43" mass="5025">MHFQNVYSIYSSGVKPETTLVDPRRSSFRRPFPTPTIAEQFVH</sequence>
<dbReference type="KEGG" id="same:SAMCFNEI73_Ch2756"/>
<dbReference type="EMBL" id="CP013107">
    <property type="protein sequence ID" value="APG92031.1"/>
    <property type="molecule type" value="Genomic_DNA"/>
</dbReference>
<dbReference type="STRING" id="194963.SAMCFNEI73_Ch2756"/>
<evidence type="ECO:0000256" key="1">
    <source>
        <dbReference type="SAM" id="MobiDB-lite"/>
    </source>
</evidence>
<gene>
    <name evidence="2" type="ORF">SAMCFNEI73_Ch2756</name>
</gene>
<protein>
    <submittedName>
        <fullName evidence="2">Uncharacterized protein</fullName>
    </submittedName>
</protein>
<accession>A0A1L3LPL4</accession>
<dbReference type="Proteomes" id="UP000182306">
    <property type="component" value="Chromosome"/>
</dbReference>
<evidence type="ECO:0000313" key="3">
    <source>
        <dbReference type="Proteomes" id="UP000182306"/>
    </source>
</evidence>
<proteinExistence type="predicted"/>